<accession>A0A1H8WT64</accession>
<gene>
    <name evidence="1" type="ORF">SAMN05216388_10752</name>
</gene>
<sequence>MVETTETKQVCRAVSTLLYPALDFGIKPCGSYTREDFEQVLSRSAFDHEFANTGGKTVQLGRSEPVEITSTARNPLAKSLLYHLRHIDADRLFQALRSLRLLPSRVDVAIDLQE</sequence>
<proteinExistence type="predicted"/>
<name>A0A1H8WT64_9EURY</name>
<organism evidence="1 2">
    <name type="scientific">Halorientalis persicus</name>
    <dbReference type="NCBI Taxonomy" id="1367881"/>
    <lineage>
        <taxon>Archaea</taxon>
        <taxon>Methanobacteriati</taxon>
        <taxon>Methanobacteriota</taxon>
        <taxon>Stenosarchaea group</taxon>
        <taxon>Halobacteria</taxon>
        <taxon>Halobacteriales</taxon>
        <taxon>Haloarculaceae</taxon>
        <taxon>Halorientalis</taxon>
    </lineage>
</organism>
<dbReference type="Proteomes" id="UP000198775">
    <property type="component" value="Unassembled WGS sequence"/>
</dbReference>
<evidence type="ECO:0000313" key="2">
    <source>
        <dbReference type="Proteomes" id="UP000198775"/>
    </source>
</evidence>
<protein>
    <submittedName>
        <fullName evidence="1">Uncharacterized protein</fullName>
    </submittedName>
</protein>
<evidence type="ECO:0000313" key="1">
    <source>
        <dbReference type="EMBL" id="SEP30821.1"/>
    </source>
</evidence>
<keyword evidence="2" id="KW-1185">Reference proteome</keyword>
<dbReference type="EMBL" id="FOCX01000075">
    <property type="protein sequence ID" value="SEP30821.1"/>
    <property type="molecule type" value="Genomic_DNA"/>
</dbReference>
<reference evidence="2" key="1">
    <citation type="submission" date="2016-10" db="EMBL/GenBank/DDBJ databases">
        <authorList>
            <person name="Varghese N."/>
            <person name="Submissions S."/>
        </authorList>
    </citation>
    <scope>NUCLEOTIDE SEQUENCE [LARGE SCALE GENOMIC DNA]</scope>
    <source>
        <strain evidence="2">IBRC-M 10043</strain>
    </source>
</reference>
<dbReference type="OrthoDB" id="234406at2157"/>
<dbReference type="AlphaFoldDB" id="A0A1H8WT64"/>